<dbReference type="Gene3D" id="3.40.630.30">
    <property type="match status" value="1"/>
</dbReference>
<dbReference type="InterPro" id="IPR000182">
    <property type="entry name" value="GNAT_dom"/>
</dbReference>
<comment type="caution">
    <text evidence="2">The sequence shown here is derived from an EMBL/GenBank/DDBJ whole genome shotgun (WGS) entry which is preliminary data.</text>
</comment>
<dbReference type="PANTHER" id="PTHR43617">
    <property type="entry name" value="L-AMINO ACID N-ACETYLTRANSFERASE"/>
    <property type="match status" value="1"/>
</dbReference>
<evidence type="ECO:0000313" key="3">
    <source>
        <dbReference type="Proteomes" id="UP000295606"/>
    </source>
</evidence>
<evidence type="ECO:0000313" key="2">
    <source>
        <dbReference type="EMBL" id="TDF97005.1"/>
    </source>
</evidence>
<reference evidence="2 3" key="1">
    <citation type="submission" date="2019-03" db="EMBL/GenBank/DDBJ databases">
        <title>Paraburkholderia sp. isolated from native Mimosa gymnas in Guartela State Park, Brazil.</title>
        <authorList>
            <person name="Paulitsch F."/>
            <person name="Hungria M."/>
            <person name="Delamuta J.R.M."/>
            <person name="Ribeiro R.A."/>
            <person name="Dall'Agnol R."/>
            <person name="Silva J.S.B."/>
        </authorList>
    </citation>
    <scope>NUCLEOTIDE SEQUENCE [LARGE SCALE GENOMIC DNA]</scope>
    <source>
        <strain evidence="2 3">CNPSo 3008</strain>
    </source>
</reference>
<dbReference type="PROSITE" id="PS51186">
    <property type="entry name" value="GNAT"/>
    <property type="match status" value="1"/>
</dbReference>
<evidence type="ECO:0000259" key="1">
    <source>
        <dbReference type="PROSITE" id="PS51186"/>
    </source>
</evidence>
<dbReference type="OrthoDB" id="8595358at2"/>
<dbReference type="InterPro" id="IPR050276">
    <property type="entry name" value="MshD_Acetyltransferase"/>
</dbReference>
<dbReference type="InterPro" id="IPR016181">
    <property type="entry name" value="Acyl_CoA_acyltransferase"/>
</dbReference>
<dbReference type="PANTHER" id="PTHR43617:SF34">
    <property type="entry name" value="PUTATIVE-RELATED"/>
    <property type="match status" value="1"/>
</dbReference>
<organism evidence="2 3">
    <name type="scientific">Paraburkholderia guartelaensis</name>
    <dbReference type="NCBI Taxonomy" id="2546446"/>
    <lineage>
        <taxon>Bacteria</taxon>
        <taxon>Pseudomonadati</taxon>
        <taxon>Pseudomonadota</taxon>
        <taxon>Betaproteobacteria</taxon>
        <taxon>Burkholderiales</taxon>
        <taxon>Burkholderiaceae</taxon>
        <taxon>Paraburkholderia</taxon>
    </lineage>
</organism>
<sequence length="156" mass="16884">MVQGRLDTWRVAYKDIVPSGYLAALDVVTGAVRWLRTVTVGTPRVFVAIVSDSVAGWIAFGPSRDDDVESHCAEIEAIYVAPSFWKRGIGTALMNAASERLHAEGYSAVTLWVLKDNKPAQAFYVENGFQADGSVRAIEIGGAALTEVRLKGRIGE</sequence>
<accession>A0A4R5KPT2</accession>
<dbReference type="Pfam" id="PF00583">
    <property type="entry name" value="Acetyltransf_1"/>
    <property type="match status" value="1"/>
</dbReference>
<dbReference type="EMBL" id="SMOD01000128">
    <property type="protein sequence ID" value="TDF97005.1"/>
    <property type="molecule type" value="Genomic_DNA"/>
</dbReference>
<gene>
    <name evidence="2" type="ORF">E1N52_43410</name>
</gene>
<protein>
    <submittedName>
        <fullName evidence="2">GNAT family N-acetyltransferase</fullName>
    </submittedName>
</protein>
<dbReference type="GO" id="GO:0016747">
    <property type="term" value="F:acyltransferase activity, transferring groups other than amino-acyl groups"/>
    <property type="evidence" value="ECO:0007669"/>
    <property type="project" value="InterPro"/>
</dbReference>
<keyword evidence="2" id="KW-0808">Transferase</keyword>
<dbReference type="SUPFAM" id="SSF55729">
    <property type="entry name" value="Acyl-CoA N-acyltransferases (Nat)"/>
    <property type="match status" value="1"/>
</dbReference>
<dbReference type="CDD" id="cd04301">
    <property type="entry name" value="NAT_SF"/>
    <property type="match status" value="1"/>
</dbReference>
<dbReference type="Proteomes" id="UP000295606">
    <property type="component" value="Unassembled WGS sequence"/>
</dbReference>
<feature type="domain" description="N-acetyltransferase" evidence="1">
    <location>
        <begin position="1"/>
        <end position="151"/>
    </location>
</feature>
<dbReference type="AlphaFoldDB" id="A0A4R5KPT2"/>
<name>A0A4R5KPT2_9BURK</name>
<proteinExistence type="predicted"/>